<organism evidence="2 3">
    <name type="scientific">Prosthecomicrobium pneumaticum</name>
    <dbReference type="NCBI Taxonomy" id="81895"/>
    <lineage>
        <taxon>Bacteria</taxon>
        <taxon>Pseudomonadati</taxon>
        <taxon>Pseudomonadota</taxon>
        <taxon>Alphaproteobacteria</taxon>
        <taxon>Hyphomicrobiales</taxon>
        <taxon>Kaistiaceae</taxon>
        <taxon>Prosthecomicrobium</taxon>
    </lineage>
</organism>
<comment type="caution">
    <text evidence="2">The sequence shown here is derived from an EMBL/GenBank/DDBJ whole genome shotgun (WGS) entry which is preliminary data.</text>
</comment>
<dbReference type="NCBIfam" id="NF006169">
    <property type="entry name" value="PRK08310.1"/>
    <property type="match status" value="1"/>
</dbReference>
<dbReference type="PROSITE" id="PS00571">
    <property type="entry name" value="AMIDASES"/>
    <property type="match status" value="1"/>
</dbReference>
<name>A0A7W9CV81_9HYPH</name>
<dbReference type="EC" id="3.5.1.4" evidence="2"/>
<dbReference type="GO" id="GO:0004040">
    <property type="term" value="F:amidase activity"/>
    <property type="evidence" value="ECO:0007669"/>
    <property type="project" value="UniProtKB-EC"/>
</dbReference>
<dbReference type="InterPro" id="IPR020556">
    <property type="entry name" value="Amidase_CS"/>
</dbReference>
<protein>
    <submittedName>
        <fullName evidence="2">Amidase</fullName>
        <ecNumber evidence="2">3.5.1.4</ecNumber>
    </submittedName>
</protein>
<dbReference type="SUPFAM" id="SSF75304">
    <property type="entry name" value="Amidase signature (AS) enzymes"/>
    <property type="match status" value="1"/>
</dbReference>
<dbReference type="RefSeq" id="WP_210308433.1">
    <property type="nucleotide sequence ID" value="NZ_JACHOO010000003.1"/>
</dbReference>
<proteinExistence type="predicted"/>
<evidence type="ECO:0000313" key="3">
    <source>
        <dbReference type="Proteomes" id="UP000523821"/>
    </source>
</evidence>
<dbReference type="PANTHER" id="PTHR46310">
    <property type="entry name" value="AMIDASE 1"/>
    <property type="match status" value="1"/>
</dbReference>
<feature type="domain" description="Amidase" evidence="1">
    <location>
        <begin position="21"/>
        <end position="384"/>
    </location>
</feature>
<dbReference type="InterPro" id="IPR023631">
    <property type="entry name" value="Amidase_dom"/>
</dbReference>
<dbReference type="Pfam" id="PF01425">
    <property type="entry name" value="Amidase"/>
    <property type="match status" value="1"/>
</dbReference>
<keyword evidence="3" id="KW-1185">Reference proteome</keyword>
<sequence>MLLRDDPVHAFVDYPAVEVPNAPSGPLSGATLAVKDLYDVAGYPTGGGHPLVRAESGVKSANAPAVQALLDAGARFVGKTHTDEMAYSLTGENFHYGSPTNPKAPGRITGGSSSGSAAAVAAGLADIALGSDTGGSVRTPASFCGVIGLRPTHGRIDISRVQPLAASLDTVGWFTREIDLFAKVGDVLLGADADGPPLRRMMTADDVHALLSGDDEDAVVRTAVSRVAEHLDPQGAVTLSEEGLFSWFMTFRTIQAYEAWQAHGAWIRDRQPLLGPGVRERFEWASRVTEDDIAAARERRSAIRTRMRGLLGEDGVLVVPTVPGPAPELGMQGEALESYRNRCLSMLCGAGLAGLPQLSMPLAEVAGLPLGVSLIGPPGRDRALIAIAERVMG</sequence>
<dbReference type="AlphaFoldDB" id="A0A7W9CV81"/>
<reference evidence="2 3" key="1">
    <citation type="submission" date="2020-08" db="EMBL/GenBank/DDBJ databases">
        <title>Genomic Encyclopedia of Type Strains, Phase IV (KMG-IV): sequencing the most valuable type-strain genomes for metagenomic binning, comparative biology and taxonomic classification.</title>
        <authorList>
            <person name="Goeker M."/>
        </authorList>
    </citation>
    <scope>NUCLEOTIDE SEQUENCE [LARGE SCALE GENOMIC DNA]</scope>
    <source>
        <strain evidence="2 3">DSM 16268</strain>
    </source>
</reference>
<dbReference type="PANTHER" id="PTHR46310:SF7">
    <property type="entry name" value="AMIDASE 1"/>
    <property type="match status" value="1"/>
</dbReference>
<dbReference type="EMBL" id="JACHOO010000003">
    <property type="protein sequence ID" value="MBB5752513.1"/>
    <property type="molecule type" value="Genomic_DNA"/>
</dbReference>
<keyword evidence="2" id="KW-0378">Hydrolase</keyword>
<dbReference type="Gene3D" id="3.90.1300.10">
    <property type="entry name" value="Amidase signature (AS) domain"/>
    <property type="match status" value="1"/>
</dbReference>
<evidence type="ECO:0000259" key="1">
    <source>
        <dbReference type="Pfam" id="PF01425"/>
    </source>
</evidence>
<dbReference type="InterPro" id="IPR036928">
    <property type="entry name" value="AS_sf"/>
</dbReference>
<accession>A0A7W9CV81</accession>
<dbReference type="Proteomes" id="UP000523821">
    <property type="component" value="Unassembled WGS sequence"/>
</dbReference>
<evidence type="ECO:0000313" key="2">
    <source>
        <dbReference type="EMBL" id="MBB5752513.1"/>
    </source>
</evidence>
<gene>
    <name evidence="2" type="ORF">GGQ63_001567</name>
</gene>